<keyword evidence="2" id="KW-1133">Transmembrane helix</keyword>
<feature type="domain" description="Zinc-ribbon" evidence="3">
    <location>
        <begin position="4"/>
        <end position="25"/>
    </location>
</feature>
<reference evidence="4" key="1">
    <citation type="submission" date="2020-10" db="EMBL/GenBank/DDBJ databases">
        <authorList>
            <person name="Gilroy R."/>
        </authorList>
    </citation>
    <scope>NUCLEOTIDE SEQUENCE</scope>
    <source>
        <strain evidence="4">C6-149</strain>
    </source>
</reference>
<proteinExistence type="predicted"/>
<dbReference type="Pfam" id="PF20214">
    <property type="entry name" value="DUF6574"/>
    <property type="match status" value="1"/>
</dbReference>
<organism evidence="4 5">
    <name type="scientific">Candidatus Gallilactobacillus intestinavium</name>
    <dbReference type="NCBI Taxonomy" id="2840838"/>
    <lineage>
        <taxon>Bacteria</taxon>
        <taxon>Bacillati</taxon>
        <taxon>Bacillota</taxon>
        <taxon>Bacilli</taxon>
        <taxon>Lactobacillales</taxon>
        <taxon>Lactobacillaceae</taxon>
        <taxon>Lactobacillaceae incertae sedis</taxon>
        <taxon>Candidatus Gallilactobacillus</taxon>
    </lineage>
</organism>
<evidence type="ECO:0000256" key="1">
    <source>
        <dbReference type="SAM" id="MobiDB-lite"/>
    </source>
</evidence>
<evidence type="ECO:0000313" key="5">
    <source>
        <dbReference type="Proteomes" id="UP000823614"/>
    </source>
</evidence>
<comment type="caution">
    <text evidence="4">The sequence shown here is derived from an EMBL/GenBank/DDBJ whole genome shotgun (WGS) entry which is preliminary data.</text>
</comment>
<feature type="compositionally biased region" description="Basic and acidic residues" evidence="1">
    <location>
        <begin position="36"/>
        <end position="60"/>
    </location>
</feature>
<evidence type="ECO:0000256" key="2">
    <source>
        <dbReference type="SAM" id="Phobius"/>
    </source>
</evidence>
<keyword evidence="2" id="KW-0812">Transmembrane</keyword>
<dbReference type="Proteomes" id="UP000823614">
    <property type="component" value="Unassembled WGS sequence"/>
</dbReference>
<dbReference type="InterPro" id="IPR046481">
    <property type="entry name" value="DUF6574"/>
</dbReference>
<accession>A0A9D9HA68</accession>
<keyword evidence="2" id="KW-0472">Membrane</keyword>
<feature type="transmembrane region" description="Helical" evidence="2">
    <location>
        <begin position="259"/>
        <end position="281"/>
    </location>
</feature>
<evidence type="ECO:0000259" key="3">
    <source>
        <dbReference type="Pfam" id="PF13240"/>
    </source>
</evidence>
<name>A0A9D9HA68_9LACO</name>
<gene>
    <name evidence="4" type="ORF">IAA89_06365</name>
</gene>
<feature type="transmembrane region" description="Helical" evidence="2">
    <location>
        <begin position="227"/>
        <end position="247"/>
    </location>
</feature>
<feature type="transmembrane region" description="Helical" evidence="2">
    <location>
        <begin position="201"/>
        <end position="221"/>
    </location>
</feature>
<feature type="transmembrane region" description="Helical" evidence="2">
    <location>
        <begin position="110"/>
        <end position="129"/>
    </location>
</feature>
<reference evidence="4" key="2">
    <citation type="journal article" date="2021" name="PeerJ">
        <title>Extensive microbial diversity within the chicken gut microbiome revealed by metagenomics and culture.</title>
        <authorList>
            <person name="Gilroy R."/>
            <person name="Ravi A."/>
            <person name="Getino M."/>
            <person name="Pursley I."/>
            <person name="Horton D.L."/>
            <person name="Alikhan N.F."/>
            <person name="Baker D."/>
            <person name="Gharbi K."/>
            <person name="Hall N."/>
            <person name="Watson M."/>
            <person name="Adriaenssens E.M."/>
            <person name="Foster-Nyarko E."/>
            <person name="Jarju S."/>
            <person name="Secka A."/>
            <person name="Antonio M."/>
            <person name="Oren A."/>
            <person name="Chaudhuri R.R."/>
            <person name="La Ragione R."/>
            <person name="Hildebrand F."/>
            <person name="Pallen M.J."/>
        </authorList>
    </citation>
    <scope>NUCLEOTIDE SEQUENCE</scope>
    <source>
        <strain evidence="4">C6-149</strain>
    </source>
</reference>
<feature type="transmembrane region" description="Helical" evidence="2">
    <location>
        <begin position="158"/>
        <end position="180"/>
    </location>
</feature>
<sequence>MKECPNCHEQMAEGVKFCTHCGTNLQDVPTIAEVQRQQKEAQKKAEAEAKQKEREQKKAEAAAAKAQKKAEKAAKKAGQKSNGNSDGLAGYFAWLKQSFKNPSCYVKPDFVGVGYINLILEAIIFGLLVDLEYNKLTNWMNYLPGIFKDTFSINITNVIFQVIVLVLISALLMCLTGFLIKNNFYHDHSSDFNDFTNQIAYRSNVILLINLLGVLCLAINLFNANMIFMLVIALDIVVWISSMVMAMKDTQVADNRLDLYWGILIQGLIMVVIAVICYHYLVHSVIAKSFQDVMHHLGSKFFSDLLNN</sequence>
<feature type="region of interest" description="Disordered" evidence="1">
    <location>
        <begin position="35"/>
        <end position="82"/>
    </location>
</feature>
<dbReference type="Pfam" id="PF13240">
    <property type="entry name" value="Zn_Ribbon_1"/>
    <property type="match status" value="1"/>
</dbReference>
<dbReference type="InterPro" id="IPR026870">
    <property type="entry name" value="Zinc_ribbon_dom"/>
</dbReference>
<evidence type="ECO:0000313" key="4">
    <source>
        <dbReference type="EMBL" id="MBO8442037.1"/>
    </source>
</evidence>
<protein>
    <submittedName>
        <fullName evidence="4">Zinc ribbon domain-containing protein</fullName>
    </submittedName>
</protein>
<dbReference type="AlphaFoldDB" id="A0A9D9HA68"/>
<dbReference type="EMBL" id="JADIMP010000103">
    <property type="protein sequence ID" value="MBO8442037.1"/>
    <property type="molecule type" value="Genomic_DNA"/>
</dbReference>